<dbReference type="InterPro" id="IPR036291">
    <property type="entry name" value="NAD(P)-bd_dom_sf"/>
</dbReference>
<name>A0A844ZHW7_9SPHN</name>
<dbReference type="PRINTS" id="PR00080">
    <property type="entry name" value="SDRFAMILY"/>
</dbReference>
<keyword evidence="1" id="KW-0560">Oxidoreductase</keyword>
<dbReference type="PANTHER" id="PTHR43658:SF8">
    <property type="entry name" value="17-BETA-HYDROXYSTEROID DEHYDROGENASE 14-RELATED"/>
    <property type="match status" value="1"/>
</dbReference>
<dbReference type="GO" id="GO:0016491">
    <property type="term" value="F:oxidoreductase activity"/>
    <property type="evidence" value="ECO:0007669"/>
    <property type="project" value="UniProtKB-KW"/>
</dbReference>
<accession>A0A844ZHW7</accession>
<dbReference type="RefSeq" id="WP_160589327.1">
    <property type="nucleotide sequence ID" value="NZ_BAAAFP010000002.1"/>
</dbReference>
<dbReference type="InterPro" id="IPR002347">
    <property type="entry name" value="SDR_fam"/>
</dbReference>
<sequence length="254" mass="25930">MDPQGRLAVITGGNSGLGEATARALLARGARVVSLDLGGTAPAGADFIACDVSDPAQVKGAVQQIAGRHGQIHILVNSAGIGGMGAIASADGPGDVAAIRKVIDVNLMGAINVTAEVAHRMIGNDPVGPDDERGVIINACSIASFEGQEGMSAYTAAKAALAGLTLVWTRDLSAHHIRVAGIAPGFMATPMVAFLPEDFVAELLQGCEFPKRAGRADEFASTALFIIENALLNGEVIRLDAGTRPPARTAWSAS</sequence>
<dbReference type="Proteomes" id="UP000435243">
    <property type="component" value="Unassembled WGS sequence"/>
</dbReference>
<evidence type="ECO:0000256" key="1">
    <source>
        <dbReference type="ARBA" id="ARBA00023002"/>
    </source>
</evidence>
<dbReference type="SUPFAM" id="SSF51735">
    <property type="entry name" value="NAD(P)-binding Rossmann-fold domains"/>
    <property type="match status" value="1"/>
</dbReference>
<comment type="similarity">
    <text evidence="2">Belongs to the short-chain dehydrogenases/reductases (SDR) family.</text>
</comment>
<evidence type="ECO:0000313" key="4">
    <source>
        <dbReference type="Proteomes" id="UP000435243"/>
    </source>
</evidence>
<gene>
    <name evidence="3" type="ORF">GRI32_01330</name>
</gene>
<dbReference type="PRINTS" id="PR00081">
    <property type="entry name" value="GDHRDH"/>
</dbReference>
<reference evidence="3 4" key="1">
    <citation type="submission" date="2019-12" db="EMBL/GenBank/DDBJ databases">
        <title>Genomic-based taxomic classification of the family Erythrobacteraceae.</title>
        <authorList>
            <person name="Xu L."/>
        </authorList>
    </citation>
    <scope>NUCLEOTIDE SEQUENCE [LARGE SCALE GENOMIC DNA]</scope>
    <source>
        <strain evidence="3 4">JCM 16339</strain>
    </source>
</reference>
<proteinExistence type="inferred from homology"/>
<dbReference type="AlphaFoldDB" id="A0A844ZHW7"/>
<dbReference type="Gene3D" id="3.40.50.720">
    <property type="entry name" value="NAD(P)-binding Rossmann-like Domain"/>
    <property type="match status" value="1"/>
</dbReference>
<comment type="caution">
    <text evidence="3">The sequence shown here is derived from an EMBL/GenBank/DDBJ whole genome shotgun (WGS) entry which is preliminary data.</text>
</comment>
<dbReference type="Pfam" id="PF00106">
    <property type="entry name" value="adh_short"/>
    <property type="match status" value="1"/>
</dbReference>
<organism evidence="3 4">
    <name type="scientific">Alteraurantiacibacter aestuarii</name>
    <dbReference type="NCBI Taxonomy" id="650004"/>
    <lineage>
        <taxon>Bacteria</taxon>
        <taxon>Pseudomonadati</taxon>
        <taxon>Pseudomonadota</taxon>
        <taxon>Alphaproteobacteria</taxon>
        <taxon>Sphingomonadales</taxon>
        <taxon>Erythrobacteraceae</taxon>
        <taxon>Alteraurantiacibacter</taxon>
    </lineage>
</organism>
<dbReference type="OrthoDB" id="9795647at2"/>
<evidence type="ECO:0000256" key="2">
    <source>
        <dbReference type="RuleBase" id="RU000363"/>
    </source>
</evidence>
<dbReference type="PANTHER" id="PTHR43658">
    <property type="entry name" value="SHORT-CHAIN DEHYDROGENASE/REDUCTASE"/>
    <property type="match status" value="1"/>
</dbReference>
<protein>
    <submittedName>
        <fullName evidence="3">SDR family NAD(P)-dependent oxidoreductase</fullName>
    </submittedName>
</protein>
<evidence type="ECO:0000313" key="3">
    <source>
        <dbReference type="EMBL" id="MXO87378.1"/>
    </source>
</evidence>
<dbReference type="EMBL" id="WTYY01000001">
    <property type="protein sequence ID" value="MXO87378.1"/>
    <property type="molecule type" value="Genomic_DNA"/>
</dbReference>
<keyword evidence="4" id="KW-1185">Reference proteome</keyword>